<evidence type="ECO:0000313" key="5">
    <source>
        <dbReference type="Proteomes" id="UP000033772"/>
    </source>
</evidence>
<dbReference type="EMBL" id="JZDQ02000008">
    <property type="protein sequence ID" value="OIJ27559.1"/>
    <property type="molecule type" value="Genomic_DNA"/>
</dbReference>
<proteinExistence type="inferred from homology"/>
<evidence type="ECO:0000313" key="4">
    <source>
        <dbReference type="EMBL" id="OIJ27559.1"/>
    </source>
</evidence>
<feature type="domain" description="Fumarylacetoacetase-like C-terminal" evidence="3">
    <location>
        <begin position="80"/>
        <end position="296"/>
    </location>
</feature>
<evidence type="ECO:0000256" key="2">
    <source>
        <dbReference type="ARBA" id="ARBA00022723"/>
    </source>
</evidence>
<dbReference type="Pfam" id="PF01557">
    <property type="entry name" value="FAA_hydrolase"/>
    <property type="match status" value="1"/>
</dbReference>
<organism evidence="4 5">
    <name type="scientific">Nocardioides luteus</name>
    <dbReference type="NCBI Taxonomy" id="1844"/>
    <lineage>
        <taxon>Bacteria</taxon>
        <taxon>Bacillati</taxon>
        <taxon>Actinomycetota</taxon>
        <taxon>Actinomycetes</taxon>
        <taxon>Propionibacteriales</taxon>
        <taxon>Nocardioidaceae</taxon>
        <taxon>Nocardioides</taxon>
    </lineage>
</organism>
<keyword evidence="2" id="KW-0479">Metal-binding</keyword>
<dbReference type="Gene3D" id="3.90.850.10">
    <property type="entry name" value="Fumarylacetoacetase-like, C-terminal domain"/>
    <property type="match status" value="1"/>
</dbReference>
<comment type="similarity">
    <text evidence="1">Belongs to the FAH family.</text>
</comment>
<dbReference type="GO" id="GO:0016853">
    <property type="term" value="F:isomerase activity"/>
    <property type="evidence" value="ECO:0007669"/>
    <property type="project" value="UniProtKB-KW"/>
</dbReference>
<dbReference type="OrthoDB" id="9805307at2"/>
<dbReference type="STRING" id="1844.UG56_007210"/>
<dbReference type="Proteomes" id="UP000033772">
    <property type="component" value="Unassembled WGS sequence"/>
</dbReference>
<dbReference type="AlphaFoldDB" id="A0A1J4N995"/>
<dbReference type="InterPro" id="IPR036663">
    <property type="entry name" value="Fumarylacetoacetase_C_sf"/>
</dbReference>
<dbReference type="RefSeq" id="WP_045548605.1">
    <property type="nucleotide sequence ID" value="NZ_JZDQ02000008.1"/>
</dbReference>
<comment type="caution">
    <text evidence="4">The sequence shown here is derived from an EMBL/GenBank/DDBJ whole genome shotgun (WGS) entry which is preliminary data.</text>
</comment>
<name>A0A1J4N995_9ACTN</name>
<sequence length="299" mass="32414">MTPPNWALVQYSSPGLTAPSVGVLADRQVRRLPASFTSRPLLALLDDWATVEPALRTLEATDLEIVPDAELHAPLTYPRKVLCTGANYYSHTEEMGTERPSPDADPYFFFKPPTTTVVGPGAEVEIADPKEGWNVDWEVELAVVIGTGGHDIPLDEALNHVAGYTIANDLSARGLFHRKSAVFPAFEWDWVSHKALDGFLPLGPGVVPHWFVEDPQQVGLRLSVNGVVKQESSTADMVVSVAAQIAAASRIVQLEPGDVILTGTPAGVGFPRQEWLTPGDVVLAEIHGMGQLETRMVQR</sequence>
<dbReference type="SUPFAM" id="SSF56529">
    <property type="entry name" value="FAH"/>
    <property type="match status" value="1"/>
</dbReference>
<dbReference type="PANTHER" id="PTHR42796:SF4">
    <property type="entry name" value="FUMARYLACETOACETATE HYDROLASE DOMAIN-CONTAINING PROTEIN 2A"/>
    <property type="match status" value="1"/>
</dbReference>
<gene>
    <name evidence="4" type="ORF">UG56_007210</name>
</gene>
<keyword evidence="5" id="KW-1185">Reference proteome</keyword>
<reference evidence="4" key="1">
    <citation type="submission" date="2016-10" db="EMBL/GenBank/DDBJ databases">
        <title>Draft Genome Sequence of Nocardioides luteus Strain BAFB, an Alkane-Degrading Bacterium Isolated from JP-7 Polluted Soil.</title>
        <authorList>
            <person name="Brown L."/>
            <person name="Ruiz O.N."/>
            <person name="Gunasekera T."/>
        </authorList>
    </citation>
    <scope>NUCLEOTIDE SEQUENCE [LARGE SCALE GENOMIC DNA]</scope>
    <source>
        <strain evidence="4">BAFB</strain>
    </source>
</reference>
<protein>
    <submittedName>
        <fullName evidence="4">2-hydroxyhepta-2,4-diene-1,7-dioate isomerase</fullName>
    </submittedName>
</protein>
<accession>A0A1J4N995</accession>
<keyword evidence="4" id="KW-0413">Isomerase</keyword>
<dbReference type="GO" id="GO:0044281">
    <property type="term" value="P:small molecule metabolic process"/>
    <property type="evidence" value="ECO:0007669"/>
    <property type="project" value="UniProtKB-ARBA"/>
</dbReference>
<dbReference type="InterPro" id="IPR051121">
    <property type="entry name" value="FAH"/>
</dbReference>
<dbReference type="InterPro" id="IPR011234">
    <property type="entry name" value="Fumarylacetoacetase-like_C"/>
</dbReference>
<dbReference type="PANTHER" id="PTHR42796">
    <property type="entry name" value="FUMARYLACETOACETATE HYDROLASE DOMAIN-CONTAINING PROTEIN 2A-RELATED"/>
    <property type="match status" value="1"/>
</dbReference>
<evidence type="ECO:0000259" key="3">
    <source>
        <dbReference type="Pfam" id="PF01557"/>
    </source>
</evidence>
<evidence type="ECO:0000256" key="1">
    <source>
        <dbReference type="ARBA" id="ARBA00010211"/>
    </source>
</evidence>
<dbReference type="GO" id="GO:0046872">
    <property type="term" value="F:metal ion binding"/>
    <property type="evidence" value="ECO:0007669"/>
    <property type="project" value="UniProtKB-KW"/>
</dbReference>